<gene>
    <name evidence="1" type="ORF">SAMN05421854_109200</name>
</gene>
<protein>
    <submittedName>
        <fullName evidence="1">Uncharacterized protein</fullName>
    </submittedName>
</protein>
<evidence type="ECO:0000313" key="1">
    <source>
        <dbReference type="EMBL" id="SFQ18377.1"/>
    </source>
</evidence>
<dbReference type="Proteomes" id="UP000199137">
    <property type="component" value="Unassembled WGS sequence"/>
</dbReference>
<reference evidence="1 2" key="1">
    <citation type="submission" date="2016-10" db="EMBL/GenBank/DDBJ databases">
        <authorList>
            <person name="de Groot N.N."/>
        </authorList>
    </citation>
    <scope>NUCLEOTIDE SEQUENCE [LARGE SCALE GENOMIC DNA]</scope>
    <source>
        <strain evidence="1 2">DSM 44637</strain>
    </source>
</reference>
<dbReference type="AlphaFoldDB" id="A0A1I5WFG9"/>
<proteinExistence type="predicted"/>
<name>A0A1I5WFG9_9PSEU</name>
<organism evidence="1 2">
    <name type="scientific">Amycolatopsis rubida</name>
    <dbReference type="NCBI Taxonomy" id="112413"/>
    <lineage>
        <taxon>Bacteria</taxon>
        <taxon>Bacillati</taxon>
        <taxon>Actinomycetota</taxon>
        <taxon>Actinomycetes</taxon>
        <taxon>Pseudonocardiales</taxon>
        <taxon>Pseudonocardiaceae</taxon>
        <taxon>Amycolatopsis</taxon>
    </lineage>
</organism>
<dbReference type="STRING" id="112413.SAMN05421854_109200"/>
<evidence type="ECO:0000313" key="2">
    <source>
        <dbReference type="Proteomes" id="UP000199137"/>
    </source>
</evidence>
<dbReference type="EMBL" id="FOWC01000009">
    <property type="protein sequence ID" value="SFQ18377.1"/>
    <property type="molecule type" value="Genomic_DNA"/>
</dbReference>
<sequence>MGAVFVVLVVEDVFEDEEDVDEEEVVDDESDVALSVLAGVAEALDLLESRESVR</sequence>
<accession>A0A1I5WFG9</accession>